<comment type="subcellular location">
    <subcellularLocation>
        <location evidence="2">Chromosome</location>
        <location evidence="2">Centromere</location>
    </subcellularLocation>
    <subcellularLocation>
        <location evidence="1">Nucleus</location>
    </subcellularLocation>
</comment>
<dbReference type="Pfam" id="PF09496">
    <property type="entry name" value="CENP-O"/>
    <property type="match status" value="1"/>
</dbReference>
<evidence type="ECO:0000256" key="6">
    <source>
        <dbReference type="ARBA" id="ARBA00023242"/>
    </source>
</evidence>
<evidence type="ECO:0000256" key="4">
    <source>
        <dbReference type="ARBA" id="ARBA00016395"/>
    </source>
</evidence>
<evidence type="ECO:0000256" key="8">
    <source>
        <dbReference type="SAM" id="Coils"/>
    </source>
</evidence>
<dbReference type="GO" id="GO:0005634">
    <property type="term" value="C:nucleus"/>
    <property type="evidence" value="ECO:0007669"/>
    <property type="project" value="UniProtKB-SubCell"/>
</dbReference>
<reference evidence="9" key="1">
    <citation type="journal article" date="2023" name="DNA Res.">
        <title>Chromosome-level genome assembly of Phrynocephalus forsythii using third-generation DNA sequencing and Hi-C analysis.</title>
        <authorList>
            <person name="Qi Y."/>
            <person name="Zhao W."/>
            <person name="Zhao Y."/>
            <person name="Niu C."/>
            <person name="Cao S."/>
            <person name="Zhang Y."/>
        </authorList>
    </citation>
    <scope>NUCLEOTIDE SEQUENCE</scope>
    <source>
        <tissue evidence="9">Muscle</tissue>
    </source>
</reference>
<dbReference type="GO" id="GO:0031511">
    <property type="term" value="C:Mis6-Sim4 complex"/>
    <property type="evidence" value="ECO:0007669"/>
    <property type="project" value="TreeGrafter"/>
</dbReference>
<comment type="similarity">
    <text evidence="3">Belongs to the CENP-O/MCM21 family.</text>
</comment>
<gene>
    <name evidence="9" type="ORF">JRQ81_005338</name>
</gene>
<dbReference type="InterPro" id="IPR018464">
    <property type="entry name" value="CENP-O"/>
</dbReference>
<dbReference type="OrthoDB" id="10050372at2759"/>
<proteinExistence type="inferred from homology"/>
<evidence type="ECO:0000256" key="1">
    <source>
        <dbReference type="ARBA" id="ARBA00004123"/>
    </source>
</evidence>
<dbReference type="CDD" id="cd23836">
    <property type="entry name" value="DRWD-C_CENP-O"/>
    <property type="match status" value="1"/>
</dbReference>
<protein>
    <recommendedName>
        <fullName evidence="4">Centromere protein O</fullName>
    </recommendedName>
</protein>
<evidence type="ECO:0000256" key="3">
    <source>
        <dbReference type="ARBA" id="ARBA00007321"/>
    </source>
</evidence>
<keyword evidence="7" id="KW-0137">Centromere</keyword>
<keyword evidence="8" id="KW-0175">Coiled coil</keyword>
<evidence type="ECO:0000256" key="5">
    <source>
        <dbReference type="ARBA" id="ARBA00022454"/>
    </source>
</evidence>
<dbReference type="PANTHER" id="PTHR14582:SF1">
    <property type="entry name" value="CENTROMERE PROTEIN O"/>
    <property type="match status" value="1"/>
</dbReference>
<sequence>MIRSPGTPGNSTPRRGRAKAIKWDSVCLSVLSFSSQAAPVKMGEAAGSLQDSILSHLERLEAKAHKAALERGEVRKHKEDVALMKSRIQELKRQRDELRTKLSACRSVLAGREDAPKRDSRTPQATRARQQALLEWKMEGAKGLLQVFHLTGLSGRLTKEGACLCISTAFEGTYLDTYHLDLLIQQPIRIQRHSVPSFIPLKEIAQEYLQTNIRRFLSVLSDHLNAYAGRKFQANQLQERFPAFLEGGLQGNSLYNLLEFNYGVTGEGGNFPFMAKLTYGDPVSILPTEATVVCKEDAPASSGEVAAAHSALFHKRPLPGVFSAITATTETLNHSAS</sequence>
<keyword evidence="10" id="KW-1185">Reference proteome</keyword>
<dbReference type="Proteomes" id="UP001142489">
    <property type="component" value="Unassembled WGS sequence"/>
</dbReference>
<comment type="caution">
    <text evidence="9">The sequence shown here is derived from an EMBL/GenBank/DDBJ whole genome shotgun (WGS) entry which is preliminary data.</text>
</comment>
<dbReference type="EMBL" id="JAPFRF010000002">
    <property type="protein sequence ID" value="KAJ7341348.1"/>
    <property type="molecule type" value="Genomic_DNA"/>
</dbReference>
<feature type="coiled-coil region" evidence="8">
    <location>
        <begin position="74"/>
        <end position="108"/>
    </location>
</feature>
<organism evidence="9 10">
    <name type="scientific">Phrynocephalus forsythii</name>
    <dbReference type="NCBI Taxonomy" id="171643"/>
    <lineage>
        <taxon>Eukaryota</taxon>
        <taxon>Metazoa</taxon>
        <taxon>Chordata</taxon>
        <taxon>Craniata</taxon>
        <taxon>Vertebrata</taxon>
        <taxon>Euteleostomi</taxon>
        <taxon>Lepidosauria</taxon>
        <taxon>Squamata</taxon>
        <taxon>Bifurcata</taxon>
        <taxon>Unidentata</taxon>
        <taxon>Episquamata</taxon>
        <taxon>Toxicofera</taxon>
        <taxon>Iguania</taxon>
        <taxon>Acrodonta</taxon>
        <taxon>Agamidae</taxon>
        <taxon>Agaminae</taxon>
        <taxon>Phrynocephalus</taxon>
    </lineage>
</organism>
<keyword evidence="6" id="KW-0539">Nucleus</keyword>
<accession>A0A9Q0Y686</accession>
<evidence type="ECO:0000313" key="10">
    <source>
        <dbReference type="Proteomes" id="UP001142489"/>
    </source>
</evidence>
<evidence type="ECO:0000256" key="7">
    <source>
        <dbReference type="ARBA" id="ARBA00023328"/>
    </source>
</evidence>
<dbReference type="PANTHER" id="PTHR14582">
    <property type="entry name" value="INNER KINETOCHORE SUBUNIT MAL2"/>
    <property type="match status" value="1"/>
</dbReference>
<dbReference type="AlphaFoldDB" id="A0A9Q0Y686"/>
<evidence type="ECO:0000256" key="2">
    <source>
        <dbReference type="ARBA" id="ARBA00004584"/>
    </source>
</evidence>
<dbReference type="CDD" id="cd23835">
    <property type="entry name" value="DRWD-N_CENP-O"/>
    <property type="match status" value="1"/>
</dbReference>
<evidence type="ECO:0000313" key="9">
    <source>
        <dbReference type="EMBL" id="KAJ7341348.1"/>
    </source>
</evidence>
<keyword evidence="5" id="KW-0158">Chromosome</keyword>
<name>A0A9Q0Y686_9SAUR</name>